<dbReference type="RefSeq" id="WP_168937913.1">
    <property type="nucleotide sequence ID" value="NZ_JABAGA010000004.1"/>
</dbReference>
<feature type="transmembrane region" description="Helical" evidence="1">
    <location>
        <begin position="93"/>
        <end position="115"/>
    </location>
</feature>
<keyword evidence="1" id="KW-1133">Transmembrane helix</keyword>
<reference evidence="2 3" key="1">
    <citation type="submission" date="2020-04" db="EMBL/GenBank/DDBJ databases">
        <authorList>
            <person name="Hitch T.C.A."/>
            <person name="Wylensek D."/>
            <person name="Clavel T."/>
        </authorList>
    </citation>
    <scope>NUCLEOTIDE SEQUENCE [LARGE SCALE GENOMIC DNA]</scope>
    <source>
        <strain evidence="2 3">BL-383-APC-2I</strain>
    </source>
</reference>
<feature type="transmembrane region" description="Helical" evidence="1">
    <location>
        <begin position="127"/>
        <end position="146"/>
    </location>
</feature>
<dbReference type="Proteomes" id="UP000589552">
    <property type="component" value="Unassembled WGS sequence"/>
</dbReference>
<evidence type="ECO:0000313" key="3">
    <source>
        <dbReference type="Proteomes" id="UP000589552"/>
    </source>
</evidence>
<sequence>MNADRMEPVEGENCAVSGRRGPCPGRAPLIAYTWLACVLVPVAVYVIASGIPVDDTAGMLVMYMWLPSFVLSNGMLAVYIGQIPPRIVRPARCLVMWLFVLAFHAVFIAGAVMRIEHEIAGLAAKAAFFGTVGAYAVTMAVVVANIRAGQPS</sequence>
<protein>
    <submittedName>
        <fullName evidence="2">Uncharacterized protein</fullName>
    </submittedName>
</protein>
<dbReference type="AlphaFoldDB" id="A0A7X9XTI1"/>
<feature type="transmembrane region" description="Helical" evidence="1">
    <location>
        <begin position="60"/>
        <end position="81"/>
    </location>
</feature>
<dbReference type="EMBL" id="JABAGA010000004">
    <property type="protein sequence ID" value="NMF09558.1"/>
    <property type="molecule type" value="Genomic_DNA"/>
</dbReference>
<feature type="transmembrane region" description="Helical" evidence="1">
    <location>
        <begin position="29"/>
        <end position="48"/>
    </location>
</feature>
<keyword evidence="1" id="KW-0472">Membrane</keyword>
<accession>A0A7X9XTI1</accession>
<proteinExistence type="predicted"/>
<evidence type="ECO:0000256" key="1">
    <source>
        <dbReference type="SAM" id="Phobius"/>
    </source>
</evidence>
<comment type="caution">
    <text evidence="2">The sequence shown here is derived from an EMBL/GenBank/DDBJ whole genome shotgun (WGS) entry which is preliminary data.</text>
</comment>
<keyword evidence="1" id="KW-0812">Transmembrane</keyword>
<evidence type="ECO:0000313" key="2">
    <source>
        <dbReference type="EMBL" id="NMF09558.1"/>
    </source>
</evidence>
<organism evidence="2 3">
    <name type="scientific">Corynebacterium xerosis</name>
    <dbReference type="NCBI Taxonomy" id="1725"/>
    <lineage>
        <taxon>Bacteria</taxon>
        <taxon>Bacillati</taxon>
        <taxon>Actinomycetota</taxon>
        <taxon>Actinomycetes</taxon>
        <taxon>Mycobacteriales</taxon>
        <taxon>Corynebacteriaceae</taxon>
        <taxon>Corynebacterium</taxon>
    </lineage>
</organism>
<gene>
    <name evidence="2" type="ORF">HF852_08110</name>
</gene>
<name>A0A7X9XTI1_9CORY</name>